<evidence type="ECO:0000256" key="1">
    <source>
        <dbReference type="SAM" id="Coils"/>
    </source>
</evidence>
<evidence type="ECO:0000313" key="3">
    <source>
        <dbReference type="Proteomes" id="UP000317617"/>
    </source>
</evidence>
<keyword evidence="1" id="KW-0175">Coiled coil</keyword>
<gene>
    <name evidence="2" type="ORF">AOR01nite_12620</name>
</gene>
<dbReference type="AlphaFoldDB" id="A0A4Y3TPP9"/>
<organism evidence="2 3">
    <name type="scientific">Acetobacter orleanensis</name>
    <dbReference type="NCBI Taxonomy" id="104099"/>
    <lineage>
        <taxon>Bacteria</taxon>
        <taxon>Pseudomonadati</taxon>
        <taxon>Pseudomonadota</taxon>
        <taxon>Alphaproteobacteria</taxon>
        <taxon>Acetobacterales</taxon>
        <taxon>Acetobacteraceae</taxon>
        <taxon>Acetobacter</taxon>
    </lineage>
</organism>
<feature type="coiled-coil region" evidence="1">
    <location>
        <begin position="9"/>
        <end position="36"/>
    </location>
</feature>
<name>A0A4Y3TPP9_9PROT</name>
<dbReference type="EMBL" id="BJMU01000004">
    <property type="protein sequence ID" value="GEB82785.1"/>
    <property type="molecule type" value="Genomic_DNA"/>
</dbReference>
<keyword evidence="3" id="KW-1185">Reference proteome</keyword>
<protein>
    <submittedName>
        <fullName evidence="2">Uncharacterized protein</fullName>
    </submittedName>
</protein>
<sequence length="51" mass="5909">MTTHHEPSAVNLAHRLKEVERDLARAEKNNPEHVHALTEEKKKLEAMLAQR</sequence>
<dbReference type="Proteomes" id="UP000317617">
    <property type="component" value="Unassembled WGS sequence"/>
</dbReference>
<reference evidence="2 3" key="1">
    <citation type="submission" date="2019-06" db="EMBL/GenBank/DDBJ databases">
        <title>Whole genome shotgun sequence of Acetobacter orleanensis NBRC 13752.</title>
        <authorList>
            <person name="Hosoyama A."/>
            <person name="Uohara A."/>
            <person name="Ohji S."/>
            <person name="Ichikawa N."/>
        </authorList>
    </citation>
    <scope>NUCLEOTIDE SEQUENCE [LARGE SCALE GENOMIC DNA]</scope>
    <source>
        <strain evidence="2 3">NBRC 13752</strain>
    </source>
</reference>
<dbReference type="RefSeq" id="WP_167334769.1">
    <property type="nucleotide sequence ID" value="NZ_BJMU01000004.1"/>
</dbReference>
<accession>A0A4Y3TPP9</accession>
<evidence type="ECO:0000313" key="2">
    <source>
        <dbReference type="EMBL" id="GEB82785.1"/>
    </source>
</evidence>
<comment type="caution">
    <text evidence="2">The sequence shown here is derived from an EMBL/GenBank/DDBJ whole genome shotgun (WGS) entry which is preliminary data.</text>
</comment>
<proteinExistence type="predicted"/>